<dbReference type="Proteomes" id="UP000593571">
    <property type="component" value="Unassembled WGS sequence"/>
</dbReference>
<dbReference type="AlphaFoldDB" id="A0A7J8CIT5"/>
<comment type="caution">
    <text evidence="2">The sequence shown here is derived from an EMBL/GenBank/DDBJ whole genome shotgun (WGS) entry which is preliminary data.</text>
</comment>
<protein>
    <submittedName>
        <fullName evidence="2">Uncharacterized protein</fullName>
    </submittedName>
</protein>
<evidence type="ECO:0000313" key="3">
    <source>
        <dbReference type="Proteomes" id="UP000593571"/>
    </source>
</evidence>
<evidence type="ECO:0000256" key="1">
    <source>
        <dbReference type="SAM" id="MobiDB-lite"/>
    </source>
</evidence>
<evidence type="ECO:0000313" key="2">
    <source>
        <dbReference type="EMBL" id="KAF6410813.1"/>
    </source>
</evidence>
<sequence length="124" mass="12870">MGLILWDLSGFAPTSASEGTDSSSRPRSPASAVQAFSCGPQPQGAEPGRGGVTWRLPRPQLVCDRRAWFLLGHQVNGPWPQQAGVGAGPVSLSPAMSAGGDCFLQVPPAGSTAPNWTGTERGWD</sequence>
<name>A0A7J8CIT5_ROUAE</name>
<gene>
    <name evidence="2" type="ORF">HJG63_009250</name>
</gene>
<feature type="compositionally biased region" description="Polar residues" evidence="1">
    <location>
        <begin position="12"/>
        <end position="21"/>
    </location>
</feature>
<organism evidence="2 3">
    <name type="scientific">Rousettus aegyptiacus</name>
    <name type="common">Egyptian fruit bat</name>
    <name type="synonym">Pteropus aegyptiacus</name>
    <dbReference type="NCBI Taxonomy" id="9407"/>
    <lineage>
        <taxon>Eukaryota</taxon>
        <taxon>Metazoa</taxon>
        <taxon>Chordata</taxon>
        <taxon>Craniata</taxon>
        <taxon>Vertebrata</taxon>
        <taxon>Euteleostomi</taxon>
        <taxon>Mammalia</taxon>
        <taxon>Eutheria</taxon>
        <taxon>Laurasiatheria</taxon>
        <taxon>Chiroptera</taxon>
        <taxon>Yinpterochiroptera</taxon>
        <taxon>Pteropodoidea</taxon>
        <taxon>Pteropodidae</taxon>
        <taxon>Rousettinae</taxon>
        <taxon>Rousettus</taxon>
    </lineage>
</organism>
<dbReference type="EMBL" id="JACASE010000014">
    <property type="protein sequence ID" value="KAF6410813.1"/>
    <property type="molecule type" value="Genomic_DNA"/>
</dbReference>
<accession>A0A7J8CIT5</accession>
<reference evidence="2 3" key="1">
    <citation type="journal article" date="2020" name="Nature">
        <title>Six reference-quality genomes reveal evolution of bat adaptations.</title>
        <authorList>
            <person name="Jebb D."/>
            <person name="Huang Z."/>
            <person name="Pippel M."/>
            <person name="Hughes G.M."/>
            <person name="Lavrichenko K."/>
            <person name="Devanna P."/>
            <person name="Winkler S."/>
            <person name="Jermiin L.S."/>
            <person name="Skirmuntt E.C."/>
            <person name="Katzourakis A."/>
            <person name="Burkitt-Gray L."/>
            <person name="Ray D.A."/>
            <person name="Sullivan K.A.M."/>
            <person name="Roscito J.G."/>
            <person name="Kirilenko B.M."/>
            <person name="Davalos L.M."/>
            <person name="Corthals A.P."/>
            <person name="Power M.L."/>
            <person name="Jones G."/>
            <person name="Ransome R.D."/>
            <person name="Dechmann D.K.N."/>
            <person name="Locatelli A.G."/>
            <person name="Puechmaille S.J."/>
            <person name="Fedrigo O."/>
            <person name="Jarvis E.D."/>
            <person name="Hiller M."/>
            <person name="Vernes S.C."/>
            <person name="Myers E.W."/>
            <person name="Teeling E.C."/>
        </authorList>
    </citation>
    <scope>NUCLEOTIDE SEQUENCE [LARGE SCALE GENOMIC DNA]</scope>
    <source>
        <strain evidence="2">MRouAeg1</strain>
        <tissue evidence="2">Muscle</tissue>
    </source>
</reference>
<feature type="compositionally biased region" description="Low complexity" evidence="1">
    <location>
        <begin position="22"/>
        <end position="32"/>
    </location>
</feature>
<keyword evidence="3" id="KW-1185">Reference proteome</keyword>
<proteinExistence type="predicted"/>
<feature type="region of interest" description="Disordered" evidence="1">
    <location>
        <begin position="12"/>
        <end position="52"/>
    </location>
</feature>